<feature type="compositionally biased region" description="Basic and acidic residues" evidence="2">
    <location>
        <begin position="481"/>
        <end position="497"/>
    </location>
</feature>
<proteinExistence type="predicted"/>
<dbReference type="GO" id="GO:0045793">
    <property type="term" value="P:positive regulation of cell size"/>
    <property type="evidence" value="ECO:0007669"/>
    <property type="project" value="TreeGrafter"/>
</dbReference>
<evidence type="ECO:0000256" key="2">
    <source>
        <dbReference type="SAM" id="MobiDB-lite"/>
    </source>
</evidence>
<sequence length="551" mass="61798">MHSEKAAKGQRALHPAQDYCHLCLQPGPALTHHRQQLSDVQCPPLEPGLRSHVWREDLSLPFPLDLEALEDRTGNHNHHDLQRRQVYLGPSQHYTVSERCNPPCYLWREVRVPGRDPRFPPSTCVWERSALAHHEQEVADGRLAGRLGRHSDCSSERERYHHQLPHLLNGGPMLAKVRSQRYYREARNVSEEHHLDCVSENYHQNTHLPELEWDNRPKLGYNGHCERRHVTFEGHDDGHSIEANGPASPIKNHCNGAKAFFSTEVPQSKFTVSKKTGPKLPVSGIDCGETDLSQADRSEVGGSRSNHRKNQGTVREQIKQVVTELEDVLSGLKQVQMEMKEVVQQIDVLTSNIDLGEEEQGPFNGLLQESTHHASRIGVVALVHNVKRDAESPERDSTHAGVRPQRTRSLSNHSLTAVISARPDNHPAPEIHTNPSSRAHGLMTVESADSSQMNHTSALELQKTKSTANGDCLRARPPKAKVKELQHTRSRTDHTKNPDPPYPLTPISSTKTKRPPPYPQNGLVKGPSKESNVLKTPPYPGKQKQLTSTMV</sequence>
<keyword evidence="4" id="KW-1185">Reference proteome</keyword>
<feature type="compositionally biased region" description="Polar residues" evidence="2">
    <location>
        <begin position="447"/>
        <end position="469"/>
    </location>
</feature>
<dbReference type="AlphaFoldDB" id="A0AAE0Q549"/>
<feature type="compositionally biased region" description="Basic and acidic residues" evidence="2">
    <location>
        <begin position="388"/>
        <end position="398"/>
    </location>
</feature>
<reference evidence="3" key="1">
    <citation type="submission" date="2023-06" db="EMBL/GenBank/DDBJ databases">
        <title>Male Hemibagrus guttatus genome.</title>
        <authorList>
            <person name="Bian C."/>
        </authorList>
    </citation>
    <scope>NUCLEOTIDE SEQUENCE</scope>
    <source>
        <strain evidence="3">Male_cb2023</strain>
        <tissue evidence="3">Muscle</tissue>
    </source>
</reference>
<feature type="region of interest" description="Disordered" evidence="2">
    <location>
        <begin position="388"/>
        <end position="413"/>
    </location>
</feature>
<name>A0AAE0Q549_9TELE</name>
<dbReference type="GO" id="GO:0045727">
    <property type="term" value="P:positive regulation of translation"/>
    <property type="evidence" value="ECO:0007669"/>
    <property type="project" value="TreeGrafter"/>
</dbReference>
<evidence type="ECO:0008006" key="5">
    <source>
        <dbReference type="Google" id="ProtNLM"/>
    </source>
</evidence>
<gene>
    <name evidence="3" type="ORF">QTP70_028714</name>
</gene>
<feature type="region of interest" description="Disordered" evidence="2">
    <location>
        <begin position="283"/>
        <end position="314"/>
    </location>
</feature>
<dbReference type="InterPro" id="IPR027997">
    <property type="entry name" value="Largen/INSYN1"/>
</dbReference>
<accession>A0AAE0Q549</accession>
<feature type="region of interest" description="Disordered" evidence="2">
    <location>
        <begin position="447"/>
        <end position="551"/>
    </location>
</feature>
<evidence type="ECO:0000313" key="3">
    <source>
        <dbReference type="EMBL" id="KAK3513757.1"/>
    </source>
</evidence>
<dbReference type="PANTHER" id="PTHR15917:SF0">
    <property type="entry name" value="PROTEIN LARGEN"/>
    <property type="match status" value="1"/>
</dbReference>
<protein>
    <recommendedName>
        <fullName evidence="5">Protein Largen</fullName>
    </recommendedName>
</protein>
<evidence type="ECO:0000313" key="4">
    <source>
        <dbReference type="Proteomes" id="UP001274896"/>
    </source>
</evidence>
<organism evidence="3 4">
    <name type="scientific">Hemibagrus guttatus</name>
    <dbReference type="NCBI Taxonomy" id="175788"/>
    <lineage>
        <taxon>Eukaryota</taxon>
        <taxon>Metazoa</taxon>
        <taxon>Chordata</taxon>
        <taxon>Craniata</taxon>
        <taxon>Vertebrata</taxon>
        <taxon>Euteleostomi</taxon>
        <taxon>Actinopterygii</taxon>
        <taxon>Neopterygii</taxon>
        <taxon>Teleostei</taxon>
        <taxon>Ostariophysi</taxon>
        <taxon>Siluriformes</taxon>
        <taxon>Bagridae</taxon>
        <taxon>Hemibagrus</taxon>
    </lineage>
</organism>
<dbReference type="EMBL" id="JAUCMX010000022">
    <property type="protein sequence ID" value="KAK3513757.1"/>
    <property type="molecule type" value="Genomic_DNA"/>
</dbReference>
<dbReference type="PANTHER" id="PTHR15917">
    <property type="match status" value="1"/>
</dbReference>
<evidence type="ECO:0000256" key="1">
    <source>
        <dbReference type="ARBA" id="ARBA00023054"/>
    </source>
</evidence>
<keyword evidence="1" id="KW-0175">Coiled coil</keyword>
<dbReference type="Proteomes" id="UP001274896">
    <property type="component" value="Unassembled WGS sequence"/>
</dbReference>
<comment type="caution">
    <text evidence="3">The sequence shown here is derived from an EMBL/GenBank/DDBJ whole genome shotgun (WGS) entry which is preliminary data.</text>
</comment>